<name>A0AAW1FL20_ZOAVI</name>
<dbReference type="AlphaFoldDB" id="A0AAW1FL20"/>
<reference evidence="1 2" key="1">
    <citation type="journal article" date="2024" name="Genome Biol. Evol.">
        <title>Chromosome-level genome assembly of the viviparous eelpout Zoarces viviparus.</title>
        <authorList>
            <person name="Fuhrmann N."/>
            <person name="Brasseur M.V."/>
            <person name="Bakowski C.E."/>
            <person name="Podsiadlowski L."/>
            <person name="Prost S."/>
            <person name="Krehenwinkel H."/>
            <person name="Mayer C."/>
        </authorList>
    </citation>
    <scope>NUCLEOTIDE SEQUENCE [LARGE SCALE GENOMIC DNA]</scope>
    <source>
        <strain evidence="1">NO-MEL_2022_Ind0_liver</strain>
    </source>
</reference>
<dbReference type="EMBL" id="JBCEZU010000056">
    <property type="protein sequence ID" value="KAK9535182.1"/>
    <property type="molecule type" value="Genomic_DNA"/>
</dbReference>
<evidence type="ECO:0000313" key="1">
    <source>
        <dbReference type="EMBL" id="KAK9535182.1"/>
    </source>
</evidence>
<dbReference type="Proteomes" id="UP001488805">
    <property type="component" value="Unassembled WGS sequence"/>
</dbReference>
<keyword evidence="2" id="KW-1185">Reference proteome</keyword>
<evidence type="ECO:0000313" key="2">
    <source>
        <dbReference type="Proteomes" id="UP001488805"/>
    </source>
</evidence>
<proteinExistence type="predicted"/>
<gene>
    <name evidence="1" type="ORF">VZT92_007579</name>
</gene>
<sequence length="86" mass="9328">MLACVQNKLGLSVGNSGGPRPTLLSRRRGGGRLPVVSRCRKLLGTALALTLILTPAGSWDQGRVQRSRERENPALLRPSSWIRCHG</sequence>
<organism evidence="1 2">
    <name type="scientific">Zoarces viviparus</name>
    <name type="common">Viviparous eelpout</name>
    <name type="synonym">Blennius viviparus</name>
    <dbReference type="NCBI Taxonomy" id="48416"/>
    <lineage>
        <taxon>Eukaryota</taxon>
        <taxon>Metazoa</taxon>
        <taxon>Chordata</taxon>
        <taxon>Craniata</taxon>
        <taxon>Vertebrata</taxon>
        <taxon>Euteleostomi</taxon>
        <taxon>Actinopterygii</taxon>
        <taxon>Neopterygii</taxon>
        <taxon>Teleostei</taxon>
        <taxon>Neoteleostei</taxon>
        <taxon>Acanthomorphata</taxon>
        <taxon>Eupercaria</taxon>
        <taxon>Perciformes</taxon>
        <taxon>Cottioidei</taxon>
        <taxon>Zoarcales</taxon>
        <taxon>Zoarcidae</taxon>
        <taxon>Zoarcinae</taxon>
        <taxon>Zoarces</taxon>
    </lineage>
</organism>
<comment type="caution">
    <text evidence="1">The sequence shown here is derived from an EMBL/GenBank/DDBJ whole genome shotgun (WGS) entry which is preliminary data.</text>
</comment>
<protein>
    <submittedName>
        <fullName evidence="1">Uncharacterized protein</fullName>
    </submittedName>
</protein>
<accession>A0AAW1FL20</accession>